<reference evidence="1" key="1">
    <citation type="journal article" date="2023" name="Science">
        <title>Genome structures resolve the early diversification of teleost fishes.</title>
        <authorList>
            <person name="Parey E."/>
            <person name="Louis A."/>
            <person name="Montfort J."/>
            <person name="Bouchez O."/>
            <person name="Roques C."/>
            <person name="Iampietro C."/>
            <person name="Lluch J."/>
            <person name="Castinel A."/>
            <person name="Donnadieu C."/>
            <person name="Desvignes T."/>
            <person name="Floi Bucao C."/>
            <person name="Jouanno E."/>
            <person name="Wen M."/>
            <person name="Mejri S."/>
            <person name="Dirks R."/>
            <person name="Jansen H."/>
            <person name="Henkel C."/>
            <person name="Chen W.J."/>
            <person name="Zahm M."/>
            <person name="Cabau C."/>
            <person name="Klopp C."/>
            <person name="Thompson A.W."/>
            <person name="Robinson-Rechavi M."/>
            <person name="Braasch I."/>
            <person name="Lecointre G."/>
            <person name="Bobe J."/>
            <person name="Postlethwait J.H."/>
            <person name="Berthelot C."/>
            <person name="Roest Crollius H."/>
            <person name="Guiguen Y."/>
        </authorList>
    </citation>
    <scope>NUCLEOTIDE SEQUENCE</scope>
    <source>
        <strain evidence="1">NC1722</strain>
    </source>
</reference>
<keyword evidence="2" id="KW-1185">Reference proteome</keyword>
<protein>
    <submittedName>
        <fullName evidence="1">Uncharacterized protein</fullName>
    </submittedName>
</protein>
<organism evidence="1 2">
    <name type="scientific">Aldrovandia affinis</name>
    <dbReference type="NCBI Taxonomy" id="143900"/>
    <lineage>
        <taxon>Eukaryota</taxon>
        <taxon>Metazoa</taxon>
        <taxon>Chordata</taxon>
        <taxon>Craniata</taxon>
        <taxon>Vertebrata</taxon>
        <taxon>Euteleostomi</taxon>
        <taxon>Actinopterygii</taxon>
        <taxon>Neopterygii</taxon>
        <taxon>Teleostei</taxon>
        <taxon>Notacanthiformes</taxon>
        <taxon>Halosauridae</taxon>
        <taxon>Aldrovandia</taxon>
    </lineage>
</organism>
<evidence type="ECO:0000313" key="1">
    <source>
        <dbReference type="EMBL" id="KAJ8397249.1"/>
    </source>
</evidence>
<dbReference type="AlphaFoldDB" id="A0AAD7S784"/>
<comment type="caution">
    <text evidence="1">The sequence shown here is derived from an EMBL/GenBank/DDBJ whole genome shotgun (WGS) entry which is preliminary data.</text>
</comment>
<sequence>HYSDKSHSIWHNAHALLGLGPASTDDTRDESFYPSSSRIMRNVTKHSSSQAGSINMTMSSAYSNGLHSHQISVQ</sequence>
<evidence type="ECO:0000313" key="2">
    <source>
        <dbReference type="Proteomes" id="UP001221898"/>
    </source>
</evidence>
<dbReference type="EMBL" id="JAINUG010000099">
    <property type="protein sequence ID" value="KAJ8397249.1"/>
    <property type="molecule type" value="Genomic_DNA"/>
</dbReference>
<feature type="non-terminal residue" evidence="1">
    <location>
        <position position="1"/>
    </location>
</feature>
<gene>
    <name evidence="1" type="ORF">AAFF_G00440830</name>
</gene>
<name>A0AAD7S784_9TELE</name>
<accession>A0AAD7S784</accession>
<proteinExistence type="predicted"/>
<dbReference type="Proteomes" id="UP001221898">
    <property type="component" value="Unassembled WGS sequence"/>
</dbReference>